<dbReference type="Proteomes" id="UP000676565">
    <property type="component" value="Unassembled WGS sequence"/>
</dbReference>
<evidence type="ECO:0000313" key="2">
    <source>
        <dbReference type="Proteomes" id="UP000676565"/>
    </source>
</evidence>
<reference evidence="1 2" key="1">
    <citation type="submission" date="2021-04" db="EMBL/GenBank/DDBJ databases">
        <authorList>
            <person name="Ivanova A."/>
        </authorList>
    </citation>
    <scope>NUCLEOTIDE SEQUENCE [LARGE SCALE GENOMIC DNA]</scope>
    <source>
        <strain evidence="1 2">G18</strain>
    </source>
</reference>
<gene>
    <name evidence="1" type="ORF">J8F10_01775</name>
</gene>
<evidence type="ECO:0000313" key="1">
    <source>
        <dbReference type="EMBL" id="MBP3954027.1"/>
    </source>
</evidence>
<evidence type="ECO:0008006" key="3">
    <source>
        <dbReference type="Google" id="ProtNLM"/>
    </source>
</evidence>
<name>A0ABS5BKL9_9BACT</name>
<sequence length="215" mass="24093">MPRQNRVAPTGEIVAVPERGTLMGNRGCLHSVDGRILRSWQLKRWIVCVLEFKGRQREVMKPGHYTELFFLDEATALTAGHRPCAECQRERFNAFRHALALDRIDKSAPWSAVEIDDQLHAERITPDRAKRTYPARLDDLPDGTFVLLPARGVTPLLVQGNALLSWSAGGYTERIDRPHGIEAQVLTPELTVGAIRDGYSPELHPSALALLDRKT</sequence>
<proteinExistence type="predicted"/>
<protein>
    <recommendedName>
        <fullName evidence="3">Hedgehog/Intein (Hint) domain-containing protein</fullName>
    </recommendedName>
</protein>
<comment type="caution">
    <text evidence="1">The sequence shown here is derived from an EMBL/GenBank/DDBJ whole genome shotgun (WGS) entry which is preliminary data.</text>
</comment>
<organism evidence="1 2">
    <name type="scientific">Gemmata palustris</name>
    <dbReference type="NCBI Taxonomy" id="2822762"/>
    <lineage>
        <taxon>Bacteria</taxon>
        <taxon>Pseudomonadati</taxon>
        <taxon>Planctomycetota</taxon>
        <taxon>Planctomycetia</taxon>
        <taxon>Gemmatales</taxon>
        <taxon>Gemmataceae</taxon>
        <taxon>Gemmata</taxon>
    </lineage>
</organism>
<dbReference type="EMBL" id="JAGKQQ010000001">
    <property type="protein sequence ID" value="MBP3954027.1"/>
    <property type="molecule type" value="Genomic_DNA"/>
</dbReference>
<dbReference type="RefSeq" id="WP_210652107.1">
    <property type="nucleotide sequence ID" value="NZ_JAGKQQ010000001.1"/>
</dbReference>
<accession>A0ABS5BKL9</accession>
<keyword evidence="2" id="KW-1185">Reference proteome</keyword>